<accession>A0A2W5FID9</accession>
<dbReference type="AlphaFoldDB" id="A0A2W5FID9"/>
<sequence>TPKGEAVVIDLGRGQLLFALTSFDDYQIVFRAFPYDGGGTTVEGIEYYSHLKNAKTFLVPEQLRLVRFKNINDPKTVEEVKGQNLEATFGKGYKFNSASIEMTDKPVTWGIEKYLLWLPKRKNVMGYLGGNSTPPFDDPTKTYLNGSEFTQGNRNE</sequence>
<dbReference type="EMBL" id="QFOT01000056">
    <property type="protein sequence ID" value="PZP55671.1"/>
    <property type="molecule type" value="Genomic_DNA"/>
</dbReference>
<feature type="region of interest" description="Disordered" evidence="1">
    <location>
        <begin position="136"/>
        <end position="156"/>
    </location>
</feature>
<gene>
    <name evidence="2" type="ORF">DI586_06150</name>
</gene>
<feature type="non-terminal residue" evidence="2">
    <location>
        <position position="1"/>
    </location>
</feature>
<protein>
    <submittedName>
        <fullName evidence="2">Uncharacterized protein</fullName>
    </submittedName>
</protein>
<organism evidence="2 3">
    <name type="scientific">Micavibrio aeruginosavorus</name>
    <dbReference type="NCBI Taxonomy" id="349221"/>
    <lineage>
        <taxon>Bacteria</taxon>
        <taxon>Pseudomonadati</taxon>
        <taxon>Bdellovibrionota</taxon>
        <taxon>Bdellovibrionia</taxon>
        <taxon>Bdellovibrionales</taxon>
        <taxon>Pseudobdellovibrionaceae</taxon>
        <taxon>Micavibrio</taxon>
    </lineage>
</organism>
<feature type="compositionally biased region" description="Polar residues" evidence="1">
    <location>
        <begin position="142"/>
        <end position="156"/>
    </location>
</feature>
<comment type="caution">
    <text evidence="2">The sequence shown here is derived from an EMBL/GenBank/DDBJ whole genome shotgun (WGS) entry which is preliminary data.</text>
</comment>
<dbReference type="Proteomes" id="UP000249739">
    <property type="component" value="Unassembled WGS sequence"/>
</dbReference>
<reference evidence="2 3" key="1">
    <citation type="submission" date="2017-08" db="EMBL/GenBank/DDBJ databases">
        <title>Infants hospitalized years apart are colonized by the same room-sourced microbial strains.</title>
        <authorList>
            <person name="Brooks B."/>
            <person name="Olm M.R."/>
            <person name="Firek B.A."/>
            <person name="Baker R."/>
            <person name="Thomas B.C."/>
            <person name="Morowitz M.J."/>
            <person name="Banfield J.F."/>
        </authorList>
    </citation>
    <scope>NUCLEOTIDE SEQUENCE [LARGE SCALE GENOMIC DNA]</scope>
    <source>
        <strain evidence="2">S2_006_000_R2_64</strain>
    </source>
</reference>
<evidence type="ECO:0000313" key="3">
    <source>
        <dbReference type="Proteomes" id="UP000249739"/>
    </source>
</evidence>
<evidence type="ECO:0000313" key="2">
    <source>
        <dbReference type="EMBL" id="PZP55671.1"/>
    </source>
</evidence>
<name>A0A2W5FID9_9BACT</name>
<proteinExistence type="predicted"/>
<evidence type="ECO:0000256" key="1">
    <source>
        <dbReference type="SAM" id="MobiDB-lite"/>
    </source>
</evidence>